<keyword evidence="3" id="KW-0067">ATP-binding</keyword>
<evidence type="ECO:0000256" key="3">
    <source>
        <dbReference type="ARBA" id="ARBA00022840"/>
    </source>
</evidence>
<accession>A0A812N6P0</accession>
<dbReference type="PANTHER" id="PTHR10890:SF3">
    <property type="entry name" value="CYSTEINE--TRNA LIGASE, CYTOPLASMIC"/>
    <property type="match status" value="1"/>
</dbReference>
<organism evidence="5 6">
    <name type="scientific">Symbiodinium pilosum</name>
    <name type="common">Dinoflagellate</name>
    <dbReference type="NCBI Taxonomy" id="2952"/>
    <lineage>
        <taxon>Eukaryota</taxon>
        <taxon>Sar</taxon>
        <taxon>Alveolata</taxon>
        <taxon>Dinophyceae</taxon>
        <taxon>Suessiales</taxon>
        <taxon>Symbiodiniaceae</taxon>
        <taxon>Symbiodinium</taxon>
    </lineage>
</organism>
<dbReference type="AlphaFoldDB" id="A0A812N6P0"/>
<name>A0A812N6P0_SYMPI</name>
<dbReference type="Proteomes" id="UP000649617">
    <property type="component" value="Unassembled WGS sequence"/>
</dbReference>
<dbReference type="Pfam" id="PF01406">
    <property type="entry name" value="tRNA-synt_1e"/>
    <property type="match status" value="1"/>
</dbReference>
<dbReference type="InterPro" id="IPR014729">
    <property type="entry name" value="Rossmann-like_a/b/a_fold"/>
</dbReference>
<comment type="caution">
    <text evidence="5">The sequence shown here is derived from an EMBL/GenBank/DDBJ whole genome shotgun (WGS) entry which is preliminary data.</text>
</comment>
<proteinExistence type="predicted"/>
<evidence type="ECO:0000259" key="4">
    <source>
        <dbReference type="Pfam" id="PF01406"/>
    </source>
</evidence>
<keyword evidence="2" id="KW-0547">Nucleotide-binding</keyword>
<dbReference type="EMBL" id="CAJNIZ010010001">
    <property type="protein sequence ID" value="CAE7291940.1"/>
    <property type="molecule type" value="Genomic_DNA"/>
</dbReference>
<sequence>LRHPPACNNCDHRAWREIFRGCGFHCSYFQRLQNVSMTQGLELESWRARWEILKMMHNMRLWNGTDRVLTVSLQHFRANFDGTVQCIVRFLSQGGPRRLHGRQAEALISELRALGRESRSHGARGAETAAVKEVLRRDVMDRQPYLQKADRLFDRLMASGGSLGLIATATNLLPAGRSAFGLPAAGALEFVSSGLGLGAMFQLPLPFITEPNHQKSNCSLREIWLIQLLLGRRTDEDNWPPSPSWDFAPGPPAVLIPLWSIQKQSNPTSQEDVNAGSGKDATVLLPAEDGSLQMCAFAPQFREELPFVALFGCLPALMKPLQDDILQVFLNWVGLGGHTLTRPGPKGVSFQDGSEGSLVYTRQRLAIRRWLGVASGMDAGYLQKAAANCSGVGLDIRSGPALGLARANGRSNGTVAAKAPATESPPATAKSSFGADLLGKGFERSTVTKGSHPPWLVPNAGHDAKLQVMNSLTGEKEPFRPLQEKKVIWYTCGPTVYDVAHMGHARAYLTFDILRRIMMNYLGFEVKYQINITDIDDKIILRARQNKLFDDFSKEASKMGLEELKKVVTTAVELKGKKLAAKEPQKPAADASAKDQQEYTTSLEEHQLKLRQHSELEAKIKAAFDSKKSESILAAAREVLMEKLDKERGHTVTDHSIFDAHGRRFEEEYFEDMDALGVLRPDVVTRITEYMDGRVQKFIEKLEEMGVAYGSAGSVYFDIASFQSKGHDLMDTDSFQSALFCASY</sequence>
<dbReference type="GO" id="GO:0005524">
    <property type="term" value="F:ATP binding"/>
    <property type="evidence" value="ECO:0007669"/>
    <property type="project" value="UniProtKB-KW"/>
</dbReference>
<dbReference type="InterPro" id="IPR032678">
    <property type="entry name" value="tRNA-synt_1_cat_dom"/>
</dbReference>
<evidence type="ECO:0000256" key="2">
    <source>
        <dbReference type="ARBA" id="ARBA00022741"/>
    </source>
</evidence>
<dbReference type="PANTHER" id="PTHR10890">
    <property type="entry name" value="CYSTEINYL-TRNA SYNTHETASE"/>
    <property type="match status" value="1"/>
</dbReference>
<reference evidence="5" key="1">
    <citation type="submission" date="2021-02" db="EMBL/GenBank/DDBJ databases">
        <authorList>
            <person name="Dougan E. K."/>
            <person name="Rhodes N."/>
            <person name="Thang M."/>
            <person name="Chan C."/>
        </authorList>
    </citation>
    <scope>NUCLEOTIDE SEQUENCE</scope>
</reference>
<dbReference type="InterPro" id="IPR024909">
    <property type="entry name" value="Cys-tRNA/MSH_ligase"/>
</dbReference>
<feature type="domain" description="tRNA synthetases class I catalytic" evidence="4">
    <location>
        <begin position="479"/>
        <end position="726"/>
    </location>
</feature>
<dbReference type="GO" id="GO:0005737">
    <property type="term" value="C:cytoplasm"/>
    <property type="evidence" value="ECO:0007669"/>
    <property type="project" value="TreeGrafter"/>
</dbReference>
<dbReference type="SUPFAM" id="SSF52374">
    <property type="entry name" value="Nucleotidylyl transferase"/>
    <property type="match status" value="1"/>
</dbReference>
<evidence type="ECO:0000313" key="5">
    <source>
        <dbReference type="EMBL" id="CAE7291940.1"/>
    </source>
</evidence>
<protein>
    <submittedName>
        <fullName evidence="5">CysRS protein</fullName>
    </submittedName>
</protein>
<dbReference type="Gene3D" id="3.40.50.620">
    <property type="entry name" value="HUPs"/>
    <property type="match status" value="2"/>
</dbReference>
<evidence type="ECO:0000256" key="1">
    <source>
        <dbReference type="ARBA" id="ARBA00022598"/>
    </source>
</evidence>
<dbReference type="GO" id="GO:0004817">
    <property type="term" value="F:cysteine-tRNA ligase activity"/>
    <property type="evidence" value="ECO:0007669"/>
    <property type="project" value="TreeGrafter"/>
</dbReference>
<keyword evidence="1" id="KW-0436">Ligase</keyword>
<feature type="non-terminal residue" evidence="5">
    <location>
        <position position="1"/>
    </location>
</feature>
<dbReference type="GO" id="GO:0006423">
    <property type="term" value="P:cysteinyl-tRNA aminoacylation"/>
    <property type="evidence" value="ECO:0007669"/>
    <property type="project" value="TreeGrafter"/>
</dbReference>
<keyword evidence="6" id="KW-1185">Reference proteome</keyword>
<gene>
    <name evidence="5" type="primary">CysRS</name>
    <name evidence="5" type="ORF">SPIL2461_LOCUS6552</name>
</gene>
<evidence type="ECO:0000313" key="6">
    <source>
        <dbReference type="Proteomes" id="UP000649617"/>
    </source>
</evidence>
<dbReference type="OrthoDB" id="438179at2759"/>